<evidence type="ECO:0000313" key="2">
    <source>
        <dbReference type="Proteomes" id="UP000252706"/>
    </source>
</evidence>
<dbReference type="Proteomes" id="UP000252706">
    <property type="component" value="Unassembled WGS sequence"/>
</dbReference>
<dbReference type="PANTHER" id="PTHR39431:SF1">
    <property type="entry name" value="FRPA_C-RELATED PROTEIN"/>
    <property type="match status" value="1"/>
</dbReference>
<dbReference type="AlphaFoldDB" id="A0A366WQZ0"/>
<sequence>MFGGRRPIVLDLDNDGVEIRYGSFVFFDKDGDGDQEQTSWAAPDDGFLVLDLDADGTRGSGDGKIDQVRELAFWLWGAEGDTDLQALARAFDDNNDNILNAQDAVWSDLKIWQDLGQDGETDIGELKTLSAWGITQINLTYDDKSTYSDTTDDITVFGNRLHGLASFSRDGSALTELGNLQTDGSYLVEGGVGDMTLSYNTLGWRRTPTDIGYSIEFESGAVQHYAVLGGSDSATLDLVAGWLDGASGNNEANTLTASGHTRSVVIAGGAGNDVVFFDHADINGINAHISGGAGIDTAIYTDTTGLSFDLY</sequence>
<dbReference type="OrthoDB" id="8479154at2"/>
<organism evidence="1 2">
    <name type="scientific">Phaeobacter gallaeciensis</name>
    <dbReference type="NCBI Taxonomy" id="60890"/>
    <lineage>
        <taxon>Bacteria</taxon>
        <taxon>Pseudomonadati</taxon>
        <taxon>Pseudomonadota</taxon>
        <taxon>Alphaproteobacteria</taxon>
        <taxon>Rhodobacterales</taxon>
        <taxon>Roseobacteraceae</taxon>
        <taxon>Phaeobacter</taxon>
    </lineage>
</organism>
<evidence type="ECO:0008006" key="3">
    <source>
        <dbReference type="Google" id="ProtNLM"/>
    </source>
</evidence>
<gene>
    <name evidence="1" type="ORF">DS909_17705</name>
</gene>
<dbReference type="RefSeq" id="WP_113824797.1">
    <property type="nucleotide sequence ID" value="NZ_QOCE01000043.1"/>
</dbReference>
<dbReference type="EMBL" id="QOCE01000043">
    <property type="protein sequence ID" value="RBW51763.1"/>
    <property type="molecule type" value="Genomic_DNA"/>
</dbReference>
<reference evidence="1 2" key="1">
    <citation type="submission" date="2018-07" db="EMBL/GenBank/DDBJ databases">
        <title>Modular assembly of carbohydrate-degrading microbial communities in the ocean.</title>
        <authorList>
            <person name="Enke T.N."/>
            <person name="Datta M.S."/>
            <person name="Schwartzman J.A."/>
            <person name="Cermak N."/>
            <person name="Schmitz D.A."/>
            <person name="Barrere J."/>
            <person name="Cordero O.X."/>
        </authorList>
    </citation>
    <scope>NUCLEOTIDE SEQUENCE [LARGE SCALE GENOMIC DNA]</scope>
    <source>
        <strain evidence="1 2">C3M10</strain>
    </source>
</reference>
<name>A0A366WQZ0_9RHOB</name>
<dbReference type="PANTHER" id="PTHR39431">
    <property type="entry name" value="FRPA/C-RELATED PROTEIN"/>
    <property type="match status" value="1"/>
</dbReference>
<comment type="caution">
    <text evidence="1">The sequence shown here is derived from an EMBL/GenBank/DDBJ whole genome shotgun (WGS) entry which is preliminary data.</text>
</comment>
<evidence type="ECO:0000313" key="1">
    <source>
        <dbReference type="EMBL" id="RBW51763.1"/>
    </source>
</evidence>
<protein>
    <recommendedName>
        <fullName evidence="3">Calcium-binding protein</fullName>
    </recommendedName>
</protein>
<proteinExistence type="predicted"/>
<accession>A0A366WQZ0</accession>